<keyword evidence="7 11" id="KW-0276">Fatty acid metabolism</keyword>
<evidence type="ECO:0000256" key="8">
    <source>
        <dbReference type="ARBA" id="ARBA00022946"/>
    </source>
</evidence>
<evidence type="ECO:0000313" key="14">
    <source>
        <dbReference type="EMBL" id="KAK7833146.1"/>
    </source>
</evidence>
<evidence type="ECO:0000256" key="11">
    <source>
        <dbReference type="RuleBase" id="RU363096"/>
    </source>
</evidence>
<sequence>MAATCNAIVHIQEPFCKAEKKNLGVTKAVFYPRRNTNSIKLKKRSFSVVASGTSPLNVDTINGRKVNGTYVGEAAIIGNKISEPHKESGVDAPLHAILLGRFVEERFVYRQTFIIRSYEIGPDKTATMETLMNLLQETALNHVTSSGLAGNGFGATREMSLRKLIWVVTRIHIQVQRYSSWGDVVEIDTWVDAAGKNGMRRDWIIRDYHTQEIITRASSTWVIMNQETRRLSKIPEQVREEVIPFYLNRLAIAPEKNDNEKIDKLTDKTAERIRSGLASVPINVLENYDLTSMTLEYRRECRQSNLLESLTTSSETLAEDSNSYNNRRPDLEFTHLLRMLADKAEIVRARTKWHYKQKQQE</sequence>
<keyword evidence="4 11" id="KW-0150">Chloroplast</keyword>
<dbReference type="Pfam" id="PF01643">
    <property type="entry name" value="Acyl-ACP_TE"/>
    <property type="match status" value="1"/>
</dbReference>
<name>A0AAW0K3S9_QUESU</name>
<feature type="domain" description="Acyl-ACP thioesterase N-terminal hotdog" evidence="12">
    <location>
        <begin position="108"/>
        <end position="241"/>
    </location>
</feature>
<dbReference type="GO" id="GO:0000036">
    <property type="term" value="F:acyl carrier activity"/>
    <property type="evidence" value="ECO:0007669"/>
    <property type="project" value="TreeGrafter"/>
</dbReference>
<evidence type="ECO:0000256" key="4">
    <source>
        <dbReference type="ARBA" id="ARBA00022528"/>
    </source>
</evidence>
<dbReference type="GO" id="GO:0009507">
    <property type="term" value="C:chloroplast"/>
    <property type="evidence" value="ECO:0007669"/>
    <property type="project" value="UniProtKB-SubCell"/>
</dbReference>
<evidence type="ECO:0000256" key="2">
    <source>
        <dbReference type="ARBA" id="ARBA00006500"/>
    </source>
</evidence>
<evidence type="ECO:0000259" key="12">
    <source>
        <dbReference type="Pfam" id="PF01643"/>
    </source>
</evidence>
<dbReference type="EC" id="3.1.2.-" evidence="11"/>
<comment type="subcellular location">
    <subcellularLocation>
        <location evidence="1 11">Plastid</location>
        <location evidence="1 11">Chloroplast</location>
    </subcellularLocation>
</comment>
<keyword evidence="15" id="KW-1185">Reference proteome</keyword>
<evidence type="ECO:0000256" key="3">
    <source>
        <dbReference type="ARBA" id="ARBA00022516"/>
    </source>
</evidence>
<dbReference type="InterPro" id="IPR029069">
    <property type="entry name" value="HotDog_dom_sf"/>
</dbReference>
<dbReference type="AlphaFoldDB" id="A0AAW0K3S9"/>
<keyword evidence="6 11" id="KW-0378">Hydrolase</keyword>
<keyword evidence="3 11" id="KW-0444">Lipid biosynthesis</keyword>
<organism evidence="14 15">
    <name type="scientific">Quercus suber</name>
    <name type="common">Cork oak</name>
    <dbReference type="NCBI Taxonomy" id="58331"/>
    <lineage>
        <taxon>Eukaryota</taxon>
        <taxon>Viridiplantae</taxon>
        <taxon>Streptophyta</taxon>
        <taxon>Embryophyta</taxon>
        <taxon>Tracheophyta</taxon>
        <taxon>Spermatophyta</taxon>
        <taxon>Magnoliopsida</taxon>
        <taxon>eudicotyledons</taxon>
        <taxon>Gunneridae</taxon>
        <taxon>Pentapetalae</taxon>
        <taxon>rosids</taxon>
        <taxon>fabids</taxon>
        <taxon>Fagales</taxon>
        <taxon>Fagaceae</taxon>
        <taxon>Quercus</taxon>
    </lineage>
</organism>
<dbReference type="PANTHER" id="PTHR31727:SF5">
    <property type="entry name" value="ACYL-[ACYL-CARRIER-PROTEIN] HYDROLASE"/>
    <property type="match status" value="1"/>
</dbReference>
<keyword evidence="10 11" id="KW-0275">Fatty acid biosynthesis</keyword>
<gene>
    <name evidence="14" type="primary">FATB1_0</name>
    <name evidence="14" type="ORF">CFP56_025774</name>
</gene>
<keyword evidence="5 11" id="KW-0934">Plastid</keyword>
<comment type="similarity">
    <text evidence="2 11">Belongs to the acyl-ACP thioesterase family.</text>
</comment>
<keyword evidence="9 11" id="KW-0443">Lipid metabolism</keyword>
<dbReference type="SUPFAM" id="SSF54637">
    <property type="entry name" value="Thioesterase/thiol ester dehydrase-isomerase"/>
    <property type="match status" value="2"/>
</dbReference>
<protein>
    <recommendedName>
        <fullName evidence="11">Acyl-[acyl-carrier-protein] hydrolase</fullName>
        <ecNumber evidence="11">3.1.2.-</ecNumber>
    </recommendedName>
</protein>
<keyword evidence="8" id="KW-0809">Transit peptide</keyword>
<evidence type="ECO:0000259" key="13">
    <source>
        <dbReference type="Pfam" id="PF20791"/>
    </source>
</evidence>
<evidence type="ECO:0000256" key="7">
    <source>
        <dbReference type="ARBA" id="ARBA00022832"/>
    </source>
</evidence>
<reference evidence="14 15" key="1">
    <citation type="journal article" date="2018" name="Sci. Data">
        <title>The draft genome sequence of cork oak.</title>
        <authorList>
            <person name="Ramos A.M."/>
            <person name="Usie A."/>
            <person name="Barbosa P."/>
            <person name="Barros P.M."/>
            <person name="Capote T."/>
            <person name="Chaves I."/>
            <person name="Simoes F."/>
            <person name="Abreu I."/>
            <person name="Carrasquinho I."/>
            <person name="Faro C."/>
            <person name="Guimaraes J.B."/>
            <person name="Mendonca D."/>
            <person name="Nobrega F."/>
            <person name="Rodrigues L."/>
            <person name="Saibo N.J.M."/>
            <person name="Varela M.C."/>
            <person name="Egas C."/>
            <person name="Matos J."/>
            <person name="Miguel C.M."/>
            <person name="Oliveira M.M."/>
            <person name="Ricardo C.P."/>
            <person name="Goncalves S."/>
        </authorList>
    </citation>
    <scope>NUCLEOTIDE SEQUENCE [LARGE SCALE GENOMIC DNA]</scope>
    <source>
        <strain evidence="15">cv. HL8</strain>
    </source>
</reference>
<evidence type="ECO:0000256" key="6">
    <source>
        <dbReference type="ARBA" id="ARBA00022801"/>
    </source>
</evidence>
<evidence type="ECO:0000256" key="1">
    <source>
        <dbReference type="ARBA" id="ARBA00004229"/>
    </source>
</evidence>
<dbReference type="InterPro" id="IPR049427">
    <property type="entry name" value="Acyl-ACP_TE_C"/>
</dbReference>
<evidence type="ECO:0000256" key="5">
    <source>
        <dbReference type="ARBA" id="ARBA00022640"/>
    </source>
</evidence>
<dbReference type="Gene3D" id="3.10.129.10">
    <property type="entry name" value="Hotdog Thioesterase"/>
    <property type="match status" value="2"/>
</dbReference>
<dbReference type="FunFam" id="3.10.129.10:FF:000232">
    <property type="entry name" value="Acyl-[acyl-carrier-protein] hydrolase"/>
    <property type="match status" value="1"/>
</dbReference>
<evidence type="ECO:0000256" key="9">
    <source>
        <dbReference type="ARBA" id="ARBA00023098"/>
    </source>
</evidence>
<feature type="domain" description="Acyl-ACP thioesterase-like C-terminal" evidence="13">
    <location>
        <begin position="279"/>
        <end position="354"/>
    </location>
</feature>
<evidence type="ECO:0000256" key="10">
    <source>
        <dbReference type="ARBA" id="ARBA00023160"/>
    </source>
</evidence>
<dbReference type="EMBL" id="PKMF04000411">
    <property type="protein sequence ID" value="KAK7833146.1"/>
    <property type="molecule type" value="Genomic_DNA"/>
</dbReference>
<dbReference type="InterPro" id="IPR002864">
    <property type="entry name" value="Acyl-ACP_thioesterase_NHD"/>
</dbReference>
<dbReference type="PANTHER" id="PTHR31727">
    <property type="entry name" value="OLEOYL-ACYL CARRIER PROTEIN THIOESTERASE 1, CHLOROPLASTIC"/>
    <property type="match status" value="1"/>
</dbReference>
<accession>A0AAW0K3S9</accession>
<dbReference type="CDD" id="cd00586">
    <property type="entry name" value="4HBT"/>
    <property type="match status" value="1"/>
</dbReference>
<comment type="caution">
    <text evidence="14">The sequence shown here is derived from an EMBL/GenBank/DDBJ whole genome shotgun (WGS) entry which is preliminary data.</text>
</comment>
<dbReference type="InterPro" id="IPR045023">
    <property type="entry name" value="FATA/B"/>
</dbReference>
<comment type="function">
    <text evidence="11">Plays an essential role in chain termination during de novo fatty acid synthesis.</text>
</comment>
<dbReference type="Pfam" id="PF20791">
    <property type="entry name" value="Acyl-ACP_TE_C"/>
    <property type="match status" value="1"/>
</dbReference>
<dbReference type="GO" id="GO:0016297">
    <property type="term" value="F:fatty acyl-[ACP] hydrolase activity"/>
    <property type="evidence" value="ECO:0007669"/>
    <property type="project" value="InterPro"/>
</dbReference>
<dbReference type="Proteomes" id="UP000237347">
    <property type="component" value="Unassembled WGS sequence"/>
</dbReference>
<proteinExistence type="inferred from homology"/>
<evidence type="ECO:0000313" key="15">
    <source>
        <dbReference type="Proteomes" id="UP000237347"/>
    </source>
</evidence>